<dbReference type="SUPFAM" id="SSF141868">
    <property type="entry name" value="EAL domain-like"/>
    <property type="match status" value="1"/>
</dbReference>
<dbReference type="PROSITE" id="PS50883">
    <property type="entry name" value="EAL"/>
    <property type="match status" value="1"/>
</dbReference>
<dbReference type="InterPro" id="IPR050706">
    <property type="entry name" value="Cyclic-di-GMP_PDE-like"/>
</dbReference>
<dbReference type="RefSeq" id="WP_219780061.1">
    <property type="nucleotide sequence ID" value="NZ_JAHXPT010000008.1"/>
</dbReference>
<dbReference type="Pfam" id="PF00563">
    <property type="entry name" value="EAL"/>
    <property type="match status" value="1"/>
</dbReference>
<dbReference type="SMART" id="SM00267">
    <property type="entry name" value="GGDEF"/>
    <property type="match status" value="1"/>
</dbReference>
<dbReference type="Proteomes" id="UP001519921">
    <property type="component" value="Unassembled WGS sequence"/>
</dbReference>
<dbReference type="Pfam" id="PF00990">
    <property type="entry name" value="GGDEF"/>
    <property type="match status" value="1"/>
</dbReference>
<dbReference type="SUPFAM" id="SSF55073">
    <property type="entry name" value="Nucleotide cyclase"/>
    <property type="match status" value="1"/>
</dbReference>
<evidence type="ECO:0000259" key="1">
    <source>
        <dbReference type="PROSITE" id="PS50883"/>
    </source>
</evidence>
<dbReference type="CDD" id="cd01948">
    <property type="entry name" value="EAL"/>
    <property type="match status" value="1"/>
</dbReference>
<evidence type="ECO:0000313" key="4">
    <source>
        <dbReference type="Proteomes" id="UP001519921"/>
    </source>
</evidence>
<dbReference type="InterPro" id="IPR000160">
    <property type="entry name" value="GGDEF_dom"/>
</dbReference>
<gene>
    <name evidence="3" type="ORF">KYD98_10865</name>
</gene>
<dbReference type="InterPro" id="IPR001633">
    <property type="entry name" value="EAL_dom"/>
</dbReference>
<dbReference type="NCBIfam" id="TIGR00254">
    <property type="entry name" value="GGDEF"/>
    <property type="match status" value="1"/>
</dbReference>
<evidence type="ECO:0000313" key="3">
    <source>
        <dbReference type="EMBL" id="MBW6410597.1"/>
    </source>
</evidence>
<dbReference type="InterPro" id="IPR043128">
    <property type="entry name" value="Rev_trsase/Diguanyl_cyclase"/>
</dbReference>
<dbReference type="PROSITE" id="PS50887">
    <property type="entry name" value="GGDEF"/>
    <property type="match status" value="1"/>
</dbReference>
<organism evidence="3 4">
    <name type="scientific">Clostridium weizhouense</name>
    <dbReference type="NCBI Taxonomy" id="2859781"/>
    <lineage>
        <taxon>Bacteria</taxon>
        <taxon>Bacillati</taxon>
        <taxon>Bacillota</taxon>
        <taxon>Clostridia</taxon>
        <taxon>Eubacteriales</taxon>
        <taxon>Clostridiaceae</taxon>
        <taxon>Clostridium</taxon>
    </lineage>
</organism>
<proteinExistence type="predicted"/>
<sequence length="587" mass="68495">MNKITKQVTSFAKEMVHNYFIKKDFKNIIKNIDENITLISSLQDEVCIGINDILSLCNLKIQNNSYNFEIQNEQYYPVNFSDKTYLVFGEVTYKIISKDHSFIKDPIRFTLLFKIYDTKLKLCHIHTSTYLKNKNYKPFMINSNKNITPSNLICFSNITNFIDRITSKDSLTGLLTLSKFEIIAKNLLNKQNEKQFALIYCDIDKFKYINETLGYAAGNKILIDFAKLSSAYLYKDELICRCSADKFIILLEYINMETLKNRLNNFNKKFIEIKKLYFNNIKISLIAGIYLIKSIDNSLISIIDKANIARKTIKGYHKSYYAFYDDKLHMQITKEKEIENLMLSSLENKEFLVYLQPKIELSSKKIVGAEALVRWLSPLKKLISPVEFIPLFEKNGFIIDLDFYVYEEVLKKMRSWIDEGKDLIPISLNVSRLHLNDTDFISRLKKLTQKYNIPTSLIELELTESIFFENVDYLLKTIEELKLLGFTCSIDDFGSGYSSLNLLKDLPIDVLKLDKDFFPNHYINKKEKVIISNIVKMAKELDITVLSEGIETEEQADFLTEIGCTMAQGYLFDKPMPINTFEKKMWE</sequence>
<dbReference type="PANTHER" id="PTHR33121:SF70">
    <property type="entry name" value="SIGNALING PROTEIN YKOW"/>
    <property type="match status" value="1"/>
</dbReference>
<keyword evidence="4" id="KW-1185">Reference proteome</keyword>
<dbReference type="InterPro" id="IPR035919">
    <property type="entry name" value="EAL_sf"/>
</dbReference>
<feature type="domain" description="EAL" evidence="1">
    <location>
        <begin position="335"/>
        <end position="587"/>
    </location>
</feature>
<dbReference type="EMBL" id="JAHXPT010000008">
    <property type="protein sequence ID" value="MBW6410597.1"/>
    <property type="molecule type" value="Genomic_DNA"/>
</dbReference>
<dbReference type="Gene3D" id="3.20.20.450">
    <property type="entry name" value="EAL domain"/>
    <property type="match status" value="1"/>
</dbReference>
<dbReference type="Gene3D" id="3.30.70.270">
    <property type="match status" value="1"/>
</dbReference>
<accession>A0ABS7APL0</accession>
<comment type="caution">
    <text evidence="3">The sequence shown here is derived from an EMBL/GenBank/DDBJ whole genome shotgun (WGS) entry which is preliminary data.</text>
</comment>
<dbReference type="SMART" id="SM00052">
    <property type="entry name" value="EAL"/>
    <property type="match status" value="1"/>
</dbReference>
<dbReference type="PANTHER" id="PTHR33121">
    <property type="entry name" value="CYCLIC DI-GMP PHOSPHODIESTERASE PDEF"/>
    <property type="match status" value="1"/>
</dbReference>
<evidence type="ECO:0000259" key="2">
    <source>
        <dbReference type="PROSITE" id="PS50887"/>
    </source>
</evidence>
<dbReference type="CDD" id="cd01949">
    <property type="entry name" value="GGDEF"/>
    <property type="match status" value="1"/>
</dbReference>
<feature type="domain" description="GGDEF" evidence="2">
    <location>
        <begin position="194"/>
        <end position="326"/>
    </location>
</feature>
<name>A0ABS7APL0_9CLOT</name>
<protein>
    <submittedName>
        <fullName evidence="3">Bifunctional diguanylate cyclase/phosphodiesterase</fullName>
    </submittedName>
</protein>
<reference evidence="3 4" key="1">
    <citation type="submission" date="2021-07" db="EMBL/GenBank/DDBJ databases">
        <title>Clostridium weizhouense sp. nov., an anaerobic bacterium isolated from activated sludge of Petroleum wastewater.</title>
        <authorList>
            <person name="Li Q."/>
        </authorList>
    </citation>
    <scope>NUCLEOTIDE SEQUENCE [LARGE SCALE GENOMIC DNA]</scope>
    <source>
        <strain evidence="3 4">YB-6</strain>
    </source>
</reference>
<dbReference type="InterPro" id="IPR029787">
    <property type="entry name" value="Nucleotide_cyclase"/>
</dbReference>